<accession>A0A4Y9SRL0</accession>
<evidence type="ECO:0000313" key="9">
    <source>
        <dbReference type="EMBL" id="TFW29241.1"/>
    </source>
</evidence>
<evidence type="ECO:0000259" key="8">
    <source>
        <dbReference type="Pfam" id="PF12704"/>
    </source>
</evidence>
<dbReference type="Proteomes" id="UP000298438">
    <property type="component" value="Unassembled WGS sequence"/>
</dbReference>
<sequence>MNTPIKTSLLKQFRGLLPYAVGNMWLARWPSLTIIACVLLVIVILNAFLSMARGFSATARSAGSDSIAIVLGRGSQSEANSSVSPEQIALLASARGIAGKPSAELTMTVSGKEKGKQQKINSILRGLPEAGLQLREGFRIVEGRSFAPGKYELLVGRKLSETVAGAEVGRTIVLAGRTWTVVGKYALDSAVFESEYLADIGAVQSAYGRQNQYQSVRVRLAQAGGLQPLQAFIDADARLDLTAQTERQLYREQVKDTSAIIMYLGWPLAAILSVGALAGVLNTMLIVLEGRQRSLNVLRMLGFSPRAVLFSVLFETVLLAWIGALLGTGLVYLAAQGHEATLMGGGFTTITYHLDIDAMALLQSLALAAAIGIAGGLVPGWKITHAKGRNA</sequence>
<reference evidence="9 10" key="1">
    <citation type="submission" date="2019-03" db="EMBL/GenBank/DDBJ databases">
        <title>Draft Genome Sequence of Massilia arenosa sp. nov., a Novel Massilia Species Isolated from a Sandy-loam Maize Soil.</title>
        <authorList>
            <person name="Raths R."/>
            <person name="Peta V."/>
            <person name="Bucking H."/>
        </authorList>
    </citation>
    <scope>NUCLEOTIDE SEQUENCE [LARGE SCALE GENOMIC DNA]</scope>
    <source>
        <strain evidence="9 10">MC02</strain>
    </source>
</reference>
<evidence type="ECO:0000256" key="4">
    <source>
        <dbReference type="ARBA" id="ARBA00022989"/>
    </source>
</evidence>
<dbReference type="PANTHER" id="PTHR30572">
    <property type="entry name" value="MEMBRANE COMPONENT OF TRANSPORTER-RELATED"/>
    <property type="match status" value="1"/>
</dbReference>
<comment type="subcellular location">
    <subcellularLocation>
        <location evidence="1">Cell membrane</location>
        <topology evidence="1">Multi-pass membrane protein</topology>
    </subcellularLocation>
</comment>
<keyword evidence="10" id="KW-1185">Reference proteome</keyword>
<keyword evidence="3 6" id="KW-0812">Transmembrane</keyword>
<dbReference type="GO" id="GO:0022857">
    <property type="term" value="F:transmembrane transporter activity"/>
    <property type="evidence" value="ECO:0007669"/>
    <property type="project" value="TreeGrafter"/>
</dbReference>
<dbReference type="InterPro" id="IPR050250">
    <property type="entry name" value="Macrolide_Exporter_MacB"/>
</dbReference>
<keyword evidence="2" id="KW-1003">Cell membrane</keyword>
<feature type="domain" description="ABC3 transporter permease C-terminal" evidence="7">
    <location>
        <begin position="269"/>
        <end position="385"/>
    </location>
</feature>
<gene>
    <name evidence="9" type="ORF">E4L96_01700</name>
</gene>
<evidence type="ECO:0000256" key="1">
    <source>
        <dbReference type="ARBA" id="ARBA00004651"/>
    </source>
</evidence>
<protein>
    <submittedName>
        <fullName evidence="9">ABC transporter permease</fullName>
    </submittedName>
</protein>
<evidence type="ECO:0000256" key="6">
    <source>
        <dbReference type="SAM" id="Phobius"/>
    </source>
</evidence>
<dbReference type="EMBL" id="SPVF01000023">
    <property type="protein sequence ID" value="TFW29241.1"/>
    <property type="molecule type" value="Genomic_DNA"/>
</dbReference>
<dbReference type="InterPro" id="IPR025857">
    <property type="entry name" value="MacB_PCD"/>
</dbReference>
<dbReference type="PANTHER" id="PTHR30572:SF15">
    <property type="entry name" value="ABC TRANSPORTER PERMEASE"/>
    <property type="match status" value="1"/>
</dbReference>
<name>A0A4Y9SRL0_9BURK</name>
<feature type="domain" description="MacB-like periplasmic core" evidence="8">
    <location>
        <begin position="32"/>
        <end position="221"/>
    </location>
</feature>
<keyword evidence="4 6" id="KW-1133">Transmembrane helix</keyword>
<feature type="transmembrane region" description="Helical" evidence="6">
    <location>
        <begin position="308"/>
        <end position="335"/>
    </location>
</feature>
<feature type="transmembrane region" description="Helical" evidence="6">
    <location>
        <begin position="260"/>
        <end position="288"/>
    </location>
</feature>
<dbReference type="AlphaFoldDB" id="A0A4Y9SRL0"/>
<evidence type="ECO:0000259" key="7">
    <source>
        <dbReference type="Pfam" id="PF02687"/>
    </source>
</evidence>
<dbReference type="Pfam" id="PF12704">
    <property type="entry name" value="MacB_PCD"/>
    <property type="match status" value="1"/>
</dbReference>
<comment type="caution">
    <text evidence="9">The sequence shown here is derived from an EMBL/GenBank/DDBJ whole genome shotgun (WGS) entry which is preliminary data.</text>
</comment>
<evidence type="ECO:0000256" key="3">
    <source>
        <dbReference type="ARBA" id="ARBA00022692"/>
    </source>
</evidence>
<keyword evidence="5 6" id="KW-0472">Membrane</keyword>
<feature type="transmembrane region" description="Helical" evidence="6">
    <location>
        <begin position="356"/>
        <end position="378"/>
    </location>
</feature>
<feature type="transmembrane region" description="Helical" evidence="6">
    <location>
        <begin position="29"/>
        <end position="49"/>
    </location>
</feature>
<dbReference type="GO" id="GO:0005886">
    <property type="term" value="C:plasma membrane"/>
    <property type="evidence" value="ECO:0007669"/>
    <property type="project" value="UniProtKB-SubCell"/>
</dbReference>
<evidence type="ECO:0000313" key="10">
    <source>
        <dbReference type="Proteomes" id="UP000298438"/>
    </source>
</evidence>
<evidence type="ECO:0000256" key="5">
    <source>
        <dbReference type="ARBA" id="ARBA00023136"/>
    </source>
</evidence>
<dbReference type="InterPro" id="IPR003838">
    <property type="entry name" value="ABC3_permease_C"/>
</dbReference>
<dbReference type="RefSeq" id="WP_135205515.1">
    <property type="nucleotide sequence ID" value="NZ_SPVF01000023.1"/>
</dbReference>
<dbReference type="Pfam" id="PF02687">
    <property type="entry name" value="FtsX"/>
    <property type="match status" value="1"/>
</dbReference>
<proteinExistence type="predicted"/>
<evidence type="ECO:0000256" key="2">
    <source>
        <dbReference type="ARBA" id="ARBA00022475"/>
    </source>
</evidence>
<dbReference type="OrthoDB" id="241967at2"/>
<organism evidence="9 10">
    <name type="scientific">Zemynaea arenosa</name>
    <dbReference type="NCBI Taxonomy" id="2561931"/>
    <lineage>
        <taxon>Bacteria</taxon>
        <taxon>Pseudomonadati</taxon>
        <taxon>Pseudomonadota</taxon>
        <taxon>Betaproteobacteria</taxon>
        <taxon>Burkholderiales</taxon>
        <taxon>Oxalobacteraceae</taxon>
        <taxon>Telluria group</taxon>
        <taxon>Zemynaea</taxon>
    </lineage>
</organism>